<proteinExistence type="predicted"/>
<feature type="non-terminal residue" evidence="2">
    <location>
        <position position="1"/>
    </location>
</feature>
<name>A0A0F9T834_9ZZZZ</name>
<organism evidence="2">
    <name type="scientific">marine sediment metagenome</name>
    <dbReference type="NCBI Taxonomy" id="412755"/>
    <lineage>
        <taxon>unclassified sequences</taxon>
        <taxon>metagenomes</taxon>
        <taxon>ecological metagenomes</taxon>
    </lineage>
</organism>
<evidence type="ECO:0000313" key="2">
    <source>
        <dbReference type="EMBL" id="KKN37663.1"/>
    </source>
</evidence>
<evidence type="ECO:0000256" key="1">
    <source>
        <dbReference type="SAM" id="MobiDB-lite"/>
    </source>
</evidence>
<reference evidence="2" key="1">
    <citation type="journal article" date="2015" name="Nature">
        <title>Complex archaea that bridge the gap between prokaryotes and eukaryotes.</title>
        <authorList>
            <person name="Spang A."/>
            <person name="Saw J.H."/>
            <person name="Jorgensen S.L."/>
            <person name="Zaremba-Niedzwiedzka K."/>
            <person name="Martijn J."/>
            <person name="Lind A.E."/>
            <person name="van Eijk R."/>
            <person name="Schleper C."/>
            <person name="Guy L."/>
            <person name="Ettema T.J."/>
        </authorList>
    </citation>
    <scope>NUCLEOTIDE SEQUENCE</scope>
</reference>
<dbReference type="AlphaFoldDB" id="A0A0F9T834"/>
<protein>
    <submittedName>
        <fullName evidence="2">Uncharacterized protein</fullName>
    </submittedName>
</protein>
<feature type="region of interest" description="Disordered" evidence="1">
    <location>
        <begin position="140"/>
        <end position="159"/>
    </location>
</feature>
<dbReference type="EMBL" id="LAZR01001880">
    <property type="protein sequence ID" value="KKN37663.1"/>
    <property type="molecule type" value="Genomic_DNA"/>
</dbReference>
<gene>
    <name evidence="2" type="ORF">LCGC14_0761440</name>
</gene>
<sequence>TMIIQTNSGPDIWEGTLGTRKYRVVWKNGWPKVDYSDNTDHVGQPRWMDAEDGMEAYETTLVMAAALHAKIEKSIVQETFPAMSPFPGPMVKGPAVISNGTATRAMCDRGNQGCERTIDVPDGADPDAHLSDAGWYVEDDATHCPSCRDPEPTDDGEKE</sequence>
<comment type="caution">
    <text evidence="2">The sequence shown here is derived from an EMBL/GenBank/DDBJ whole genome shotgun (WGS) entry which is preliminary data.</text>
</comment>
<accession>A0A0F9T834</accession>